<evidence type="ECO:0000313" key="2">
    <source>
        <dbReference type="Proteomes" id="UP001066276"/>
    </source>
</evidence>
<reference evidence="1" key="1">
    <citation type="journal article" date="2022" name="bioRxiv">
        <title>Sequencing and chromosome-scale assembly of the giantPleurodeles waltlgenome.</title>
        <authorList>
            <person name="Brown T."/>
            <person name="Elewa A."/>
            <person name="Iarovenko S."/>
            <person name="Subramanian E."/>
            <person name="Araus A.J."/>
            <person name="Petzold A."/>
            <person name="Susuki M."/>
            <person name="Suzuki K.-i.T."/>
            <person name="Hayashi T."/>
            <person name="Toyoda A."/>
            <person name="Oliveira C."/>
            <person name="Osipova E."/>
            <person name="Leigh N.D."/>
            <person name="Simon A."/>
            <person name="Yun M.H."/>
        </authorList>
    </citation>
    <scope>NUCLEOTIDE SEQUENCE</scope>
    <source>
        <strain evidence="1">20211129_DDA</strain>
        <tissue evidence="1">Liver</tissue>
    </source>
</reference>
<name>A0AAV7T8E5_PLEWA</name>
<proteinExistence type="predicted"/>
<dbReference type="EMBL" id="JANPWB010000007">
    <property type="protein sequence ID" value="KAJ1172819.1"/>
    <property type="molecule type" value="Genomic_DNA"/>
</dbReference>
<dbReference type="AlphaFoldDB" id="A0AAV7T8E5"/>
<keyword evidence="2" id="KW-1185">Reference proteome</keyword>
<evidence type="ECO:0000313" key="1">
    <source>
        <dbReference type="EMBL" id="KAJ1172819.1"/>
    </source>
</evidence>
<organism evidence="1 2">
    <name type="scientific">Pleurodeles waltl</name>
    <name type="common">Iberian ribbed newt</name>
    <dbReference type="NCBI Taxonomy" id="8319"/>
    <lineage>
        <taxon>Eukaryota</taxon>
        <taxon>Metazoa</taxon>
        <taxon>Chordata</taxon>
        <taxon>Craniata</taxon>
        <taxon>Vertebrata</taxon>
        <taxon>Euteleostomi</taxon>
        <taxon>Amphibia</taxon>
        <taxon>Batrachia</taxon>
        <taxon>Caudata</taxon>
        <taxon>Salamandroidea</taxon>
        <taxon>Salamandridae</taxon>
        <taxon>Pleurodelinae</taxon>
        <taxon>Pleurodeles</taxon>
    </lineage>
</organism>
<dbReference type="Proteomes" id="UP001066276">
    <property type="component" value="Chromosome 4_1"/>
</dbReference>
<sequence>MWNDGRGDESSARRLRGRLLATERGEALWREHRGVITGAETDLPTEGARRLSVGKRAMHGNSSLNKGLVDSKEAAHTLKPVVHPQRPFSHVKLGEGKRLAVLARVQRRISARQTRDQPLPLTIYTSDVLAKSGPGPVGIECATLDAPGATFLQEAVVWQRALLCVS</sequence>
<gene>
    <name evidence="1" type="ORF">NDU88_004661</name>
</gene>
<accession>A0AAV7T8E5</accession>
<comment type="caution">
    <text evidence="1">The sequence shown here is derived from an EMBL/GenBank/DDBJ whole genome shotgun (WGS) entry which is preliminary data.</text>
</comment>
<protein>
    <submittedName>
        <fullName evidence="1">Uncharacterized protein</fullName>
    </submittedName>
</protein>